<dbReference type="RefSeq" id="WP_344146559.1">
    <property type="nucleotide sequence ID" value="NZ_BAAAQR010000001.1"/>
</dbReference>
<dbReference type="EC" id="2.1.1.33" evidence="7"/>
<keyword evidence="4 7" id="KW-0808">Transferase</keyword>
<name>A0ABP5KX56_9ACTN</name>
<sequence length="240" mass="26985">MNDRVRPARPHEKLTEDGRRMREVLTYARRGSRFTPKQRAAWDAHHEAWVVPDEAVDRPGFSFAGVFGREAPLVVEIGSGVGEATAALAVTRPSYNVLALEVWRPGVAESLGRVAETGATNVRFCSVDAVWSMEHLFAPDSLAGLWTFFPDPWHKKRHHKRRLVTPQFAALAASRLAPGAEWRLATDWSDYAEQMVAVLDAERLLEGGVTDRWDERPVTKFERKGLAAGRSITDLVYRRL</sequence>
<feature type="binding site" evidence="7">
    <location>
        <position position="76"/>
    </location>
    <ligand>
        <name>S-adenosyl-L-methionine</name>
        <dbReference type="ChEBI" id="CHEBI:59789"/>
    </ligand>
</feature>
<evidence type="ECO:0000256" key="3">
    <source>
        <dbReference type="ARBA" id="ARBA00022603"/>
    </source>
</evidence>
<dbReference type="InterPro" id="IPR003358">
    <property type="entry name" value="tRNA_(Gua-N-7)_MeTrfase_Trmb"/>
</dbReference>
<dbReference type="PANTHER" id="PTHR23417">
    <property type="entry name" value="3-DEOXY-D-MANNO-OCTULOSONIC-ACID TRANSFERASE/TRNA GUANINE-N 7 - -METHYLTRANSFERASE"/>
    <property type="match status" value="1"/>
</dbReference>
<dbReference type="NCBIfam" id="TIGR00091">
    <property type="entry name" value="tRNA (guanosine(46)-N7)-methyltransferase TrmB"/>
    <property type="match status" value="1"/>
</dbReference>
<dbReference type="EMBL" id="BAAAQR010000001">
    <property type="protein sequence ID" value="GAA2136755.1"/>
    <property type="molecule type" value="Genomic_DNA"/>
</dbReference>
<evidence type="ECO:0000313" key="8">
    <source>
        <dbReference type="EMBL" id="GAA2136755.1"/>
    </source>
</evidence>
<dbReference type="HAMAP" id="MF_01057">
    <property type="entry name" value="tRNA_methyltr_TrmB"/>
    <property type="match status" value="1"/>
</dbReference>
<dbReference type="InterPro" id="IPR029063">
    <property type="entry name" value="SAM-dependent_MTases_sf"/>
</dbReference>
<protein>
    <recommendedName>
        <fullName evidence="7">tRNA (guanine-N(7)-)-methyltransferase</fullName>
        <ecNumber evidence="7">2.1.1.33</ecNumber>
    </recommendedName>
    <alternativeName>
        <fullName evidence="7">tRNA (guanine(46)-N(7))-methyltransferase</fullName>
    </alternativeName>
    <alternativeName>
        <fullName evidence="7">tRNA(m7G46)-methyltransferase</fullName>
    </alternativeName>
</protein>
<feature type="binding site" evidence="7">
    <location>
        <position position="155"/>
    </location>
    <ligand>
        <name>substrate</name>
    </ligand>
</feature>
<evidence type="ECO:0000256" key="2">
    <source>
        <dbReference type="ARBA" id="ARBA00003015"/>
    </source>
</evidence>
<feature type="binding site" evidence="7">
    <location>
        <begin position="219"/>
        <end position="222"/>
    </location>
    <ligand>
        <name>substrate</name>
    </ligand>
</feature>
<gene>
    <name evidence="7 8" type="primary">trmB</name>
    <name evidence="8" type="ORF">GCM10009844_03220</name>
</gene>
<evidence type="ECO:0000256" key="5">
    <source>
        <dbReference type="ARBA" id="ARBA00022691"/>
    </source>
</evidence>
<feature type="binding site" evidence="7">
    <location>
        <position position="101"/>
    </location>
    <ligand>
        <name>S-adenosyl-L-methionine</name>
        <dbReference type="ChEBI" id="CHEBI:59789"/>
    </ligand>
</feature>
<dbReference type="InterPro" id="IPR055361">
    <property type="entry name" value="tRNA_methyltr_TrmB_bact"/>
</dbReference>
<organism evidence="8 9">
    <name type="scientific">Nocardioides koreensis</name>
    <dbReference type="NCBI Taxonomy" id="433651"/>
    <lineage>
        <taxon>Bacteria</taxon>
        <taxon>Bacillati</taxon>
        <taxon>Actinomycetota</taxon>
        <taxon>Actinomycetes</taxon>
        <taxon>Propionibacteriales</taxon>
        <taxon>Nocardioidaceae</taxon>
        <taxon>Nocardioides</taxon>
    </lineage>
</organism>
<accession>A0ABP5KX56</accession>
<comment type="caution">
    <text evidence="7">Lacks conserved residue(s) required for the propagation of feature annotation.</text>
</comment>
<dbReference type="PROSITE" id="PS51625">
    <property type="entry name" value="SAM_MT_TRMB"/>
    <property type="match status" value="1"/>
</dbReference>
<keyword evidence="3 7" id="KW-0489">Methyltransferase</keyword>
<evidence type="ECO:0000256" key="7">
    <source>
        <dbReference type="HAMAP-Rule" id="MF_01057"/>
    </source>
</evidence>
<evidence type="ECO:0000256" key="1">
    <source>
        <dbReference type="ARBA" id="ARBA00000142"/>
    </source>
</evidence>
<comment type="pathway">
    <text evidence="7">tRNA modification; N(7)-methylguanine-tRNA biosynthesis.</text>
</comment>
<dbReference type="Gene3D" id="3.40.50.150">
    <property type="entry name" value="Vaccinia Virus protein VP39"/>
    <property type="match status" value="1"/>
</dbReference>
<evidence type="ECO:0000313" key="9">
    <source>
        <dbReference type="Proteomes" id="UP001501771"/>
    </source>
</evidence>
<keyword evidence="9" id="KW-1185">Reference proteome</keyword>
<feature type="binding site" evidence="7">
    <location>
        <position position="128"/>
    </location>
    <ligand>
        <name>S-adenosyl-L-methionine</name>
        <dbReference type="ChEBI" id="CHEBI:59789"/>
    </ligand>
</feature>
<comment type="caution">
    <text evidence="8">The sequence shown here is derived from an EMBL/GenBank/DDBJ whole genome shotgun (WGS) entry which is preliminary data.</text>
</comment>
<dbReference type="Proteomes" id="UP001501771">
    <property type="component" value="Unassembled WGS sequence"/>
</dbReference>
<comment type="similarity">
    <text evidence="7">Belongs to the class I-like SAM-binding methyltransferase superfamily. TrmB family.</text>
</comment>
<dbReference type="Pfam" id="PF02390">
    <property type="entry name" value="Methyltransf_4"/>
    <property type="match status" value="1"/>
</dbReference>
<evidence type="ECO:0000256" key="6">
    <source>
        <dbReference type="ARBA" id="ARBA00022694"/>
    </source>
</evidence>
<comment type="function">
    <text evidence="2 7">Catalyzes the formation of N(7)-methylguanine at position 46 (m7G46) in tRNA.</text>
</comment>
<reference evidence="9" key="1">
    <citation type="journal article" date="2019" name="Int. J. Syst. Evol. Microbiol.">
        <title>The Global Catalogue of Microorganisms (GCM) 10K type strain sequencing project: providing services to taxonomists for standard genome sequencing and annotation.</title>
        <authorList>
            <consortium name="The Broad Institute Genomics Platform"/>
            <consortium name="The Broad Institute Genome Sequencing Center for Infectious Disease"/>
            <person name="Wu L."/>
            <person name="Ma J."/>
        </authorList>
    </citation>
    <scope>NUCLEOTIDE SEQUENCE [LARGE SCALE GENOMIC DNA]</scope>
    <source>
        <strain evidence="9">JCM 16022</strain>
    </source>
</reference>
<proteinExistence type="inferred from homology"/>
<dbReference type="PANTHER" id="PTHR23417:SF14">
    <property type="entry name" value="PENTACOTRIPEPTIDE-REPEAT REGION OF PRORP DOMAIN-CONTAINING PROTEIN"/>
    <property type="match status" value="1"/>
</dbReference>
<dbReference type="SUPFAM" id="SSF53335">
    <property type="entry name" value="S-adenosyl-L-methionine-dependent methyltransferases"/>
    <property type="match status" value="1"/>
</dbReference>
<feature type="binding site" evidence="7">
    <location>
        <position position="187"/>
    </location>
    <ligand>
        <name>substrate</name>
    </ligand>
</feature>
<evidence type="ECO:0000256" key="4">
    <source>
        <dbReference type="ARBA" id="ARBA00022679"/>
    </source>
</evidence>
<keyword evidence="5 7" id="KW-0949">S-adenosyl-L-methionine</keyword>
<comment type="catalytic activity">
    <reaction evidence="1 7">
        <text>guanosine(46) in tRNA + S-adenosyl-L-methionine = N(7)-methylguanosine(46) in tRNA + S-adenosyl-L-homocysteine</text>
        <dbReference type="Rhea" id="RHEA:42708"/>
        <dbReference type="Rhea" id="RHEA-COMP:10188"/>
        <dbReference type="Rhea" id="RHEA-COMP:10189"/>
        <dbReference type="ChEBI" id="CHEBI:57856"/>
        <dbReference type="ChEBI" id="CHEBI:59789"/>
        <dbReference type="ChEBI" id="CHEBI:74269"/>
        <dbReference type="ChEBI" id="CHEBI:74480"/>
        <dbReference type="EC" id="2.1.1.33"/>
    </reaction>
</comment>
<keyword evidence="6 7" id="KW-0819">tRNA processing</keyword>
<feature type="binding site" evidence="7">
    <location>
        <position position="151"/>
    </location>
    <ligand>
        <name>S-adenosyl-L-methionine</name>
        <dbReference type="ChEBI" id="CHEBI:59789"/>
    </ligand>
</feature>